<feature type="domain" description="FUZ/MON1/HPS1 first Longin" evidence="6">
    <location>
        <begin position="151"/>
        <end position="349"/>
    </location>
</feature>
<evidence type="ECO:0000256" key="4">
    <source>
        <dbReference type="ARBA" id="ARBA00019201"/>
    </source>
</evidence>
<dbReference type="InterPro" id="IPR043972">
    <property type="entry name" value="FUZ/MON1/HPS1_longin_1"/>
</dbReference>
<dbReference type="PANTHER" id="PTHR13027">
    <property type="entry name" value="SAND PROTEIN-RELATED"/>
    <property type="match status" value="1"/>
</dbReference>
<comment type="subcellular location">
    <subcellularLocation>
        <location evidence="2">Endosome</location>
        <location evidence="2">Multivesicular body membrane</location>
        <topology evidence="2">Peripheral membrane protein</topology>
    </subcellularLocation>
    <subcellularLocation>
        <location evidence="1">Prevacuolar compartment membrane</location>
        <topology evidence="1">Peripheral membrane protein</topology>
    </subcellularLocation>
</comment>
<evidence type="ECO:0000259" key="7">
    <source>
        <dbReference type="Pfam" id="PF19037"/>
    </source>
</evidence>
<dbReference type="Pfam" id="PF19038">
    <property type="entry name" value="Fuz_longin_3"/>
    <property type="match status" value="1"/>
</dbReference>
<proteinExistence type="predicted"/>
<dbReference type="InterPro" id="IPR004353">
    <property type="entry name" value="Mon1"/>
</dbReference>
<feature type="compositionally biased region" description="Polar residues" evidence="5">
    <location>
        <begin position="195"/>
        <end position="204"/>
    </location>
</feature>
<dbReference type="GO" id="GO:0000329">
    <property type="term" value="C:fungal-type vacuole membrane"/>
    <property type="evidence" value="ECO:0007669"/>
    <property type="project" value="TreeGrafter"/>
</dbReference>
<dbReference type="Pfam" id="PF19037">
    <property type="entry name" value="Fuz_longin_2"/>
    <property type="match status" value="1"/>
</dbReference>
<dbReference type="EMBL" id="SSOP01000007">
    <property type="protein sequence ID" value="KAB5595610.1"/>
    <property type="molecule type" value="Genomic_DNA"/>
</dbReference>
<feature type="region of interest" description="Disordered" evidence="5">
    <location>
        <begin position="1"/>
        <end position="44"/>
    </location>
</feature>
<name>A0A5N5QV34_9AGAM</name>
<gene>
    <name evidence="9" type="ORF">CTheo_848</name>
</gene>
<dbReference type="InterPro" id="IPR043971">
    <property type="entry name" value="FUZ/MON1/HPS1_longin_2"/>
</dbReference>
<dbReference type="GO" id="GO:0006623">
    <property type="term" value="P:protein targeting to vacuole"/>
    <property type="evidence" value="ECO:0007669"/>
    <property type="project" value="InterPro"/>
</dbReference>
<reference evidence="9 10" key="1">
    <citation type="journal article" date="2019" name="Fungal Biol. Biotechnol.">
        <title>Draft genome sequence of fastidious pathogen Ceratobasidium theobromae, which causes vascular-streak dieback in Theobroma cacao.</title>
        <authorList>
            <person name="Ali S.S."/>
            <person name="Asman A."/>
            <person name="Shao J."/>
            <person name="Firmansyah A.P."/>
            <person name="Susilo A.W."/>
            <person name="Rosmana A."/>
            <person name="McMahon P."/>
            <person name="Junaid M."/>
            <person name="Guest D."/>
            <person name="Kheng T.Y."/>
            <person name="Meinhardt L.W."/>
            <person name="Bailey B.A."/>
        </authorList>
    </citation>
    <scope>NUCLEOTIDE SEQUENCE [LARGE SCALE GENOMIC DNA]</scope>
    <source>
        <strain evidence="9 10">CT2</strain>
    </source>
</reference>
<feature type="compositionally biased region" description="Low complexity" evidence="5">
    <location>
        <begin position="1"/>
        <end position="26"/>
    </location>
</feature>
<dbReference type="OrthoDB" id="272411at2759"/>
<dbReference type="Proteomes" id="UP000383932">
    <property type="component" value="Unassembled WGS sequence"/>
</dbReference>
<organism evidence="9 10">
    <name type="scientific">Ceratobasidium theobromae</name>
    <dbReference type="NCBI Taxonomy" id="1582974"/>
    <lineage>
        <taxon>Eukaryota</taxon>
        <taxon>Fungi</taxon>
        <taxon>Dikarya</taxon>
        <taxon>Basidiomycota</taxon>
        <taxon>Agaricomycotina</taxon>
        <taxon>Agaricomycetes</taxon>
        <taxon>Cantharellales</taxon>
        <taxon>Ceratobasidiaceae</taxon>
        <taxon>Ceratobasidium</taxon>
    </lineage>
</organism>
<evidence type="ECO:0000259" key="8">
    <source>
        <dbReference type="Pfam" id="PF19038"/>
    </source>
</evidence>
<feature type="region of interest" description="Disordered" evidence="5">
    <location>
        <begin position="168"/>
        <end position="220"/>
    </location>
</feature>
<sequence>MEQGHRTPTLSRTPSRSRAPTPSPAAQHVLPKVTSPTSSTHELTVHADTIAVTVIPSEDHTPLEDERAAPVQLNEDVTLALRTQLRKTLTRMGSVPPTPTVSAGAVENIVRDTVGTDVSSGAEAPMALPQDAAVQTIEPTMPQVDSYPPREYFILTHAGKPVFASRLATPTSHPRHTSSNSISSITSLPQAPQAGVQSSSTSAVASPLPQLPGSGDATPVPPPIFLPPSAVSAPPPMQIMPVESREEDVSSAMGLLQALVSVFADDGDRIRCINAGQTRITFVLRAPLYYACVSSWGEPESVTRLHLDYLHLQILTALTGAQLRRIFERRGNFDLRRLLDGTDPLIHALTARLATDMSITLASLHTMRIDPVLRLRAAELVLPPKDTKVQQFGDKVITLVRPRKHSIHPSDLHLLLNTLAAPALRSSASASWLPICLPKFNPQGFLYCYVSFLDAQENSLSEKDEPADAVDETPIGLAIVTPDRDGFEKIRSLADVSETALHKANVPSMLLQAARTSPYPVSELGIKGLLHFMYKSRTLVQVTHPIWDETLCQPRLVTLYQTIHDALHAKSGQAEGPVKLQLIRTDTECVMGWITQPFELYVVVEPILAKNAIVGAANAVARWVKREESRLFLRDAPAQAYNTFISVLGKDSPSISHDQLLGGVAYYLTELPHPYIRSFATLTVSSPALWGQTPRSSPFGKIHSSAQGIRQAVHQAVLAKHAALQTDPSKSSIISALGRQRVALAFAEWLDLLVSGSRPRHLRSGNESDFAVPRLAFLAGLVLGLRDLEKRGEQGGVPVQAPRKSVERCCAEVVVSVAECLDQYVPGSGSESGSDSVSAWALRVRASEPHLDVIVELCAAVLPTVPAYQLVAFDLPKLSCVCFGSVLHVFRNGRCFELLESEMVKLDSGRLGFKPESKFPQEVQTIHSSLVYTHLGLIAKLIGHLFVCMAQSEYWQSRLYLVLVGFVDGFGEASLNLEKSWSRTLFSQVKEDEGLAQEIWPTATNVWHMLKSMLFTTVLVAQSVLDVIIYYSPITPREAKGLSSTILMVFCRLSFVSTKFGALTAEGGGFSEMKRAFFGALDVLAFNSNDRDRTGDESCIKLIIDLSCELSSKSISWINLRLLTPTCRHRALTWYKTSHLAWSCCVFLGTVLPVVQRHLSDNDNREIYEAAHSVMLAIFAAHEAQSHPGTDKPRLHQVHLLVPAYIDILLRNSEQDRLSTDQLRLAFQALVRSASSRSDELGWFCVDQLIAAIEQLEISQADKNEQILRLQLALISTISVVPISKLSSVLGAVHGKVFKNKTPRGVLAEAVYREILEHLGDRERDIALKWWLSVKADLQLTQ</sequence>
<dbReference type="GO" id="GO:0032585">
    <property type="term" value="C:multivesicular body membrane"/>
    <property type="evidence" value="ECO:0007669"/>
    <property type="project" value="UniProtKB-SubCell"/>
</dbReference>
<keyword evidence="10" id="KW-1185">Reference proteome</keyword>
<feature type="compositionally biased region" description="Low complexity" evidence="5">
    <location>
        <begin position="177"/>
        <end position="187"/>
    </location>
</feature>
<evidence type="ECO:0000256" key="3">
    <source>
        <dbReference type="ARBA" id="ARBA00018132"/>
    </source>
</evidence>
<accession>A0A5N5QV34</accession>
<feature type="domain" description="FUZ/MON1/HPS1 second Longin" evidence="7">
    <location>
        <begin position="393"/>
        <end position="461"/>
    </location>
</feature>
<evidence type="ECO:0000313" key="10">
    <source>
        <dbReference type="Proteomes" id="UP000383932"/>
    </source>
</evidence>
<dbReference type="PRINTS" id="PR01546">
    <property type="entry name" value="YEAST73DUF"/>
</dbReference>
<dbReference type="Pfam" id="PF19036">
    <property type="entry name" value="Fuz_longin_1"/>
    <property type="match status" value="1"/>
</dbReference>
<evidence type="ECO:0000313" key="9">
    <source>
        <dbReference type="EMBL" id="KAB5595610.1"/>
    </source>
</evidence>
<feature type="domain" description="FUZ/MON1/HPS1 third Longin" evidence="8">
    <location>
        <begin position="528"/>
        <end position="628"/>
    </location>
</feature>
<dbReference type="GO" id="GO:0035658">
    <property type="term" value="C:Mon1-Ccz1 complex"/>
    <property type="evidence" value="ECO:0007669"/>
    <property type="project" value="TreeGrafter"/>
</dbReference>
<evidence type="ECO:0000256" key="2">
    <source>
        <dbReference type="ARBA" id="ARBA00004440"/>
    </source>
</evidence>
<dbReference type="PANTHER" id="PTHR13027:SF7">
    <property type="entry name" value="VACUOLAR FUSION PROTEIN MON1 HOMOLOG"/>
    <property type="match status" value="1"/>
</dbReference>
<evidence type="ECO:0000259" key="6">
    <source>
        <dbReference type="Pfam" id="PF19036"/>
    </source>
</evidence>
<evidence type="ECO:0000256" key="1">
    <source>
        <dbReference type="ARBA" id="ARBA00004380"/>
    </source>
</evidence>
<dbReference type="InterPro" id="IPR043970">
    <property type="entry name" value="FUZ/MON1/HPS1_longin_3"/>
</dbReference>
<protein>
    <recommendedName>
        <fullName evidence="3">Vacuolar fusion protein MON1</fullName>
    </recommendedName>
    <alternativeName>
        <fullName evidence="4">Vacuolar fusion protein mon1</fullName>
    </alternativeName>
</protein>
<evidence type="ECO:0000256" key="5">
    <source>
        <dbReference type="SAM" id="MobiDB-lite"/>
    </source>
</evidence>
<dbReference type="GO" id="GO:0016192">
    <property type="term" value="P:vesicle-mediated transport"/>
    <property type="evidence" value="ECO:0007669"/>
    <property type="project" value="InterPro"/>
</dbReference>
<comment type="caution">
    <text evidence="9">The sequence shown here is derived from an EMBL/GenBank/DDBJ whole genome shotgun (WGS) entry which is preliminary data.</text>
</comment>